<evidence type="ECO:0000256" key="6">
    <source>
        <dbReference type="SAM" id="MobiDB-lite"/>
    </source>
</evidence>
<dbReference type="Pfam" id="PF03754">
    <property type="entry name" value="At2g31720-like"/>
    <property type="match status" value="1"/>
</dbReference>
<keyword evidence="4" id="KW-0804">Transcription</keyword>
<feature type="compositionally biased region" description="Polar residues" evidence="6">
    <location>
        <begin position="124"/>
        <end position="136"/>
    </location>
</feature>
<dbReference type="InterPro" id="IPR005508">
    <property type="entry name" value="At2g31720-like"/>
</dbReference>
<dbReference type="Proteomes" id="UP000315295">
    <property type="component" value="Unassembled WGS sequence"/>
</dbReference>
<evidence type="ECO:0000256" key="3">
    <source>
        <dbReference type="ARBA" id="ARBA00023125"/>
    </source>
</evidence>
<evidence type="ECO:0008006" key="9">
    <source>
        <dbReference type="Google" id="ProtNLM"/>
    </source>
</evidence>
<feature type="region of interest" description="Disordered" evidence="6">
    <location>
        <begin position="113"/>
        <end position="137"/>
    </location>
</feature>
<dbReference type="STRING" id="106549.A0A540N415"/>
<protein>
    <recommendedName>
        <fullName evidence="9">TF-B3 domain-containing protein</fullName>
    </recommendedName>
</protein>
<dbReference type="PANTHER" id="PTHR31541">
    <property type="entry name" value="B3 DOMAIN PLANT PROTEIN-RELATED"/>
    <property type="match status" value="1"/>
</dbReference>
<dbReference type="PANTHER" id="PTHR31541:SF25">
    <property type="entry name" value="GAMMA-GLIADIN B"/>
    <property type="match status" value="1"/>
</dbReference>
<evidence type="ECO:0000256" key="2">
    <source>
        <dbReference type="ARBA" id="ARBA00023015"/>
    </source>
</evidence>
<comment type="caution">
    <text evidence="7">The sequence shown here is derived from an EMBL/GenBank/DDBJ whole genome shotgun (WGS) entry which is preliminary data.</text>
</comment>
<dbReference type="GO" id="GO:0005634">
    <property type="term" value="C:nucleus"/>
    <property type="evidence" value="ECO:0007669"/>
    <property type="project" value="UniProtKB-SubCell"/>
</dbReference>
<dbReference type="SUPFAM" id="SSF101936">
    <property type="entry name" value="DNA-binding pseudobarrel domain"/>
    <property type="match status" value="1"/>
</dbReference>
<organism evidence="7 8">
    <name type="scientific">Malus baccata</name>
    <name type="common">Siberian crab apple</name>
    <name type="synonym">Pyrus baccata</name>
    <dbReference type="NCBI Taxonomy" id="106549"/>
    <lineage>
        <taxon>Eukaryota</taxon>
        <taxon>Viridiplantae</taxon>
        <taxon>Streptophyta</taxon>
        <taxon>Embryophyta</taxon>
        <taxon>Tracheophyta</taxon>
        <taxon>Spermatophyta</taxon>
        <taxon>Magnoliopsida</taxon>
        <taxon>eudicotyledons</taxon>
        <taxon>Gunneridae</taxon>
        <taxon>Pentapetalae</taxon>
        <taxon>rosids</taxon>
        <taxon>fabids</taxon>
        <taxon>Rosales</taxon>
        <taxon>Rosaceae</taxon>
        <taxon>Amygdaloideae</taxon>
        <taxon>Maleae</taxon>
        <taxon>Malus</taxon>
    </lineage>
</organism>
<keyword evidence="8" id="KW-1185">Reference proteome</keyword>
<gene>
    <name evidence="7" type="ORF">C1H46_008484</name>
</gene>
<dbReference type="InterPro" id="IPR015300">
    <property type="entry name" value="DNA-bd_pseudobarrel_sf"/>
</dbReference>
<dbReference type="GO" id="GO:0003677">
    <property type="term" value="F:DNA binding"/>
    <property type="evidence" value="ECO:0007669"/>
    <property type="project" value="UniProtKB-KW"/>
</dbReference>
<proteinExistence type="predicted"/>
<dbReference type="AlphaFoldDB" id="A0A540N415"/>
<comment type="subcellular location">
    <subcellularLocation>
        <location evidence="1">Nucleus</location>
    </subcellularLocation>
</comment>
<keyword evidence="3" id="KW-0238">DNA-binding</keyword>
<evidence type="ECO:0000313" key="8">
    <source>
        <dbReference type="Proteomes" id="UP000315295"/>
    </source>
</evidence>
<name>A0A540N415_MALBA</name>
<evidence type="ECO:0000256" key="1">
    <source>
        <dbReference type="ARBA" id="ARBA00004123"/>
    </source>
</evidence>
<evidence type="ECO:0000256" key="4">
    <source>
        <dbReference type="ARBA" id="ARBA00023163"/>
    </source>
</evidence>
<sequence>MVVGFLTMEDFEGRDFNDDFHRSLSSIDRLCEVLCVRIRKNEREKQLKDGIAGKRIKPSSSTPTDVASSSCSNAAPCQLPGILPQGKYFNLGFDHKKQQKNEIRQPSFNFNWALQGNPKKPRSKSSFEQNPTTATATHDYVDLKSNIESTLKRKYDGDEDWSASKKKTKTKKRVYTKNNKASYLCPPPDLPEEYKKLIIGKMNGTELTLLIQKKLYPTDVNPNYNRLSLPPLQVLSGSFLTSNEIETLNQKSRDLGFLNIPFIDPRLKLKEKKGINLSLWTLSKSDRKSYALKTSWGKVVKKNKLVAGDVIQVWSFRANGNQLHLAIVLVQRATECSNQSGGSSHVFYGDHGIKWSGERSKGVECSTSASSDEVVDTYSDRSFVTQE</sequence>
<reference evidence="7 8" key="1">
    <citation type="journal article" date="2019" name="G3 (Bethesda)">
        <title>Sequencing of a Wild Apple (Malus baccata) Genome Unravels the Differences Between Cultivated and Wild Apple Species Regarding Disease Resistance and Cold Tolerance.</title>
        <authorList>
            <person name="Chen X."/>
        </authorList>
    </citation>
    <scope>NUCLEOTIDE SEQUENCE [LARGE SCALE GENOMIC DNA]</scope>
    <source>
        <strain evidence="8">cv. Shandingzi</strain>
        <tissue evidence="7">Leaves</tissue>
    </source>
</reference>
<dbReference type="EMBL" id="VIEB01000114">
    <property type="protein sequence ID" value="TQE05801.1"/>
    <property type="molecule type" value="Genomic_DNA"/>
</dbReference>
<dbReference type="Gene3D" id="2.40.330.10">
    <property type="entry name" value="DNA-binding pseudobarrel domain"/>
    <property type="match status" value="1"/>
</dbReference>
<evidence type="ECO:0000313" key="7">
    <source>
        <dbReference type="EMBL" id="TQE05801.1"/>
    </source>
</evidence>
<keyword evidence="2" id="KW-0805">Transcription regulation</keyword>
<accession>A0A540N415</accession>
<evidence type="ECO:0000256" key="5">
    <source>
        <dbReference type="ARBA" id="ARBA00023242"/>
    </source>
</evidence>
<keyword evidence="5" id="KW-0539">Nucleus</keyword>